<evidence type="ECO:0000313" key="4">
    <source>
        <dbReference type="Proteomes" id="UP000228947"/>
    </source>
</evidence>
<feature type="signal peptide" evidence="1">
    <location>
        <begin position="1"/>
        <end position="27"/>
    </location>
</feature>
<evidence type="ECO:0000256" key="1">
    <source>
        <dbReference type="SAM" id="SignalP"/>
    </source>
</evidence>
<name>A0A2M8PDI9_9CHLR</name>
<accession>A0A2M8PDI9</accession>
<organism evidence="2 5">
    <name type="scientific">Candidatus Thermofonsia Clade 1 bacterium</name>
    <dbReference type="NCBI Taxonomy" id="2364210"/>
    <lineage>
        <taxon>Bacteria</taxon>
        <taxon>Bacillati</taxon>
        <taxon>Chloroflexota</taxon>
        <taxon>Candidatus Thermofontia</taxon>
        <taxon>Candidatus Thermofonsia Clade 1</taxon>
    </lineage>
</organism>
<dbReference type="Proteomes" id="UP000229681">
    <property type="component" value="Unassembled WGS sequence"/>
</dbReference>
<dbReference type="Proteomes" id="UP000228947">
    <property type="component" value="Unassembled WGS sequence"/>
</dbReference>
<dbReference type="EMBL" id="PGTL01000018">
    <property type="protein sequence ID" value="PJF42421.1"/>
    <property type="molecule type" value="Genomic_DNA"/>
</dbReference>
<dbReference type="AlphaFoldDB" id="A0A2M8PDI9"/>
<comment type="caution">
    <text evidence="2">The sequence shown here is derived from an EMBL/GenBank/DDBJ whole genome shotgun (WGS) entry which is preliminary data.</text>
</comment>
<protein>
    <submittedName>
        <fullName evidence="2">Uncharacterized protein</fullName>
    </submittedName>
</protein>
<accession>A0A2M8PXY9</accession>
<dbReference type="EMBL" id="PGTM01000130">
    <property type="protein sequence ID" value="PJF35625.1"/>
    <property type="molecule type" value="Genomic_DNA"/>
</dbReference>
<proteinExistence type="predicted"/>
<keyword evidence="1" id="KW-0732">Signal</keyword>
<evidence type="ECO:0000313" key="2">
    <source>
        <dbReference type="EMBL" id="PJF35625.1"/>
    </source>
</evidence>
<evidence type="ECO:0000313" key="5">
    <source>
        <dbReference type="Proteomes" id="UP000229681"/>
    </source>
</evidence>
<gene>
    <name evidence="2" type="ORF">CUN49_09640</name>
    <name evidence="3" type="ORF">CUN50_04225</name>
</gene>
<evidence type="ECO:0000313" key="3">
    <source>
        <dbReference type="EMBL" id="PJF42421.1"/>
    </source>
</evidence>
<sequence length="232" mass="25085">MSRSVYFGAALAAVLFLGLLAFAPAKAYGVSTSGCTITLTVEDNDDPTYYKIGAIEGSWPYDGSRPLPSVSATMPSSGTYPVEVYYPFFSSNVTVACDEFPAEPLDPVAGEGDPDLVVDTIVLIEDTDGVIREGQAFARLLRPTYLGNRSIIDIPYIRAADVFVFFKGKTYKGSFYTPLRVCLRGNGQLLFASVQGRPRQFGPALIAPNTGRRNFQCAWLIEPGTLALVAAR</sequence>
<feature type="chain" id="PRO_5014562318" evidence="1">
    <location>
        <begin position="28"/>
        <end position="232"/>
    </location>
</feature>
<reference evidence="4 5" key="1">
    <citation type="submission" date="2017-11" db="EMBL/GenBank/DDBJ databases">
        <title>Evolution of Phototrophy in the Chloroflexi Phylum Driven by Horizontal Gene Transfer.</title>
        <authorList>
            <person name="Ward L.M."/>
            <person name="Hemp J."/>
            <person name="Shih P.M."/>
            <person name="Mcglynn S.E."/>
            <person name="Fischer W."/>
        </authorList>
    </citation>
    <scope>NUCLEOTIDE SEQUENCE [LARGE SCALE GENOMIC DNA]</scope>
    <source>
        <strain evidence="3">CP1_1M</strain>
        <strain evidence="2">JP3_13</strain>
    </source>
</reference>